<feature type="compositionally biased region" description="Pro residues" evidence="1">
    <location>
        <begin position="122"/>
        <end position="134"/>
    </location>
</feature>
<dbReference type="Proteomes" id="UP000181909">
    <property type="component" value="Unassembled WGS sequence"/>
</dbReference>
<evidence type="ECO:0000256" key="1">
    <source>
        <dbReference type="SAM" id="MobiDB-lite"/>
    </source>
</evidence>
<feature type="compositionally biased region" description="Pro residues" evidence="1">
    <location>
        <begin position="71"/>
        <end position="88"/>
    </location>
</feature>
<organism evidence="3 4">
    <name type="scientific">Streptomyces atratus</name>
    <dbReference type="NCBI Taxonomy" id="1893"/>
    <lineage>
        <taxon>Bacteria</taxon>
        <taxon>Bacillati</taxon>
        <taxon>Actinomycetota</taxon>
        <taxon>Actinomycetes</taxon>
        <taxon>Kitasatosporales</taxon>
        <taxon>Streptomycetaceae</taxon>
        <taxon>Streptomyces</taxon>
    </lineage>
</organism>
<dbReference type="EMBL" id="FPJO01000003">
    <property type="protein sequence ID" value="SFX47565.1"/>
    <property type="molecule type" value="Genomic_DNA"/>
</dbReference>
<feature type="compositionally biased region" description="Pro residues" evidence="1">
    <location>
        <begin position="9"/>
        <end position="23"/>
    </location>
</feature>
<keyword evidence="2" id="KW-0812">Transmembrane</keyword>
<feature type="compositionally biased region" description="Pro residues" evidence="1">
    <location>
        <begin position="41"/>
        <end position="50"/>
    </location>
</feature>
<proteinExistence type="predicted"/>
<gene>
    <name evidence="3" type="ORF">SAMN02787144_1003255</name>
</gene>
<evidence type="ECO:0000256" key="2">
    <source>
        <dbReference type="SAM" id="Phobius"/>
    </source>
</evidence>
<accession>A0A1K1XEQ8</accession>
<feature type="region of interest" description="Disordered" evidence="1">
    <location>
        <begin position="1"/>
        <end position="141"/>
    </location>
</feature>
<reference evidence="3 4" key="1">
    <citation type="submission" date="2016-11" db="EMBL/GenBank/DDBJ databases">
        <authorList>
            <person name="Jaros S."/>
            <person name="Januszkiewicz K."/>
            <person name="Wedrychowicz H."/>
        </authorList>
    </citation>
    <scope>NUCLEOTIDE SEQUENCE [LARGE SCALE GENOMIC DNA]</scope>
    <source>
        <strain evidence="3 4">OK807</strain>
    </source>
</reference>
<evidence type="ECO:0000313" key="3">
    <source>
        <dbReference type="EMBL" id="SFX47565.1"/>
    </source>
</evidence>
<sequence length="399" mass="41170">MSTEAQRAPVPPRPTTPPTPPPTQDLAAASAGAPVPERPDTPPPAAPAPPVETTARLRPVPPAPAAAAPAVSPPPTTPPPAPPRPEQPPAATRRRPVGAVDLTPRPGAAPPPAGRAHVPYRQPQPQPYRAPHPETPAETTTRLRPIRTRHPARTATAAVCVVLGLGLIGGAATGAWLTSDSSADAAAHSAYTVGRSAWHSVPVDTLFPRTLKGDGAGPGGADRIWTRIAVAPDGGCRAALDPLLARTLGPVGCERLLRATYTDATTSSVTTVGVIFTEGDAAAMKALSTRFTGQHLGRRTDLMPRTHPVKGTAAAGFGDRQRASWTVHVLTEVPVVVFAVSGFADGRTVTDPQPADRAMAANATTAAAQAGLGHEAKGIADRIERGLRRTVTDLTEKPE</sequence>
<protein>
    <submittedName>
        <fullName evidence="3">Uncharacterized protein</fullName>
    </submittedName>
</protein>
<keyword evidence="2" id="KW-1133">Transmembrane helix</keyword>
<dbReference type="STRING" id="1893.SAMN02787144_1003255"/>
<dbReference type="AlphaFoldDB" id="A0A1K1XEQ8"/>
<keyword evidence="2" id="KW-0472">Membrane</keyword>
<name>A0A1K1XEQ8_STRAR</name>
<feature type="transmembrane region" description="Helical" evidence="2">
    <location>
        <begin position="154"/>
        <end position="177"/>
    </location>
</feature>
<evidence type="ECO:0000313" key="4">
    <source>
        <dbReference type="Proteomes" id="UP000181909"/>
    </source>
</evidence>